<keyword evidence="3" id="KW-1185">Reference proteome</keyword>
<feature type="region of interest" description="Disordered" evidence="1">
    <location>
        <begin position="24"/>
        <end position="58"/>
    </location>
</feature>
<organism evidence="2 3">
    <name type="scientific">Micromonospora cathayae</name>
    <dbReference type="NCBI Taxonomy" id="3028804"/>
    <lineage>
        <taxon>Bacteria</taxon>
        <taxon>Bacillati</taxon>
        <taxon>Actinomycetota</taxon>
        <taxon>Actinomycetes</taxon>
        <taxon>Micromonosporales</taxon>
        <taxon>Micromonosporaceae</taxon>
        <taxon>Micromonospora</taxon>
    </lineage>
</organism>
<evidence type="ECO:0000313" key="2">
    <source>
        <dbReference type="EMBL" id="WDZ87696.1"/>
    </source>
</evidence>
<name>A0ABY7ZXA8_9ACTN</name>
<proteinExistence type="predicted"/>
<evidence type="ECO:0008006" key="4">
    <source>
        <dbReference type="Google" id="ProtNLM"/>
    </source>
</evidence>
<protein>
    <recommendedName>
        <fullName evidence="4">LPXTG-motif cell wall anchor domain-containing protein</fullName>
    </recommendedName>
</protein>
<accession>A0ABY7ZXA8</accession>
<evidence type="ECO:0000313" key="3">
    <source>
        <dbReference type="Proteomes" id="UP001219605"/>
    </source>
</evidence>
<dbReference type="RefSeq" id="WP_275034703.1">
    <property type="nucleotide sequence ID" value="NZ_CP118615.1"/>
</dbReference>
<dbReference type="Proteomes" id="UP001219605">
    <property type="component" value="Chromosome"/>
</dbReference>
<reference evidence="2 3" key="1">
    <citation type="submission" date="2023-02" db="EMBL/GenBank/DDBJ databases">
        <authorList>
            <person name="Mo P."/>
        </authorList>
    </citation>
    <scope>NUCLEOTIDE SEQUENCE [LARGE SCALE GENOMIC DNA]</scope>
    <source>
        <strain evidence="2 3">HUAS 3</strain>
    </source>
</reference>
<sequence length="131" mass="14460">MVWAVLASGLLLLVAGLVVARRRRRARAGSPPPRDERRFLPDGRRILRDGHRPAAGNGRLADRVRRVLGREPKLPGPRLPDEVTVLCIRCQGRGWTNRRERTLTFTGEGFADVDHGSAMCETCGGSGRVAR</sequence>
<feature type="compositionally biased region" description="Basic and acidic residues" evidence="1">
    <location>
        <begin position="33"/>
        <end position="52"/>
    </location>
</feature>
<dbReference type="EMBL" id="CP118615">
    <property type="protein sequence ID" value="WDZ87696.1"/>
    <property type="molecule type" value="Genomic_DNA"/>
</dbReference>
<evidence type="ECO:0000256" key="1">
    <source>
        <dbReference type="SAM" id="MobiDB-lite"/>
    </source>
</evidence>
<gene>
    <name evidence="2" type="ORF">PVK37_15450</name>
</gene>